<feature type="non-terminal residue" evidence="2">
    <location>
        <position position="1"/>
    </location>
</feature>
<sequence length="70" mass="8003">KLNRDGTKQKLRKKQPKLDDFIDEKKSGYQTEYGNNQLGGQAVPTEKLEKLVSALGAQNKQRKVTTRTER</sequence>
<organism evidence="2">
    <name type="scientific">marine metagenome</name>
    <dbReference type="NCBI Taxonomy" id="408172"/>
    <lineage>
        <taxon>unclassified sequences</taxon>
        <taxon>metagenomes</taxon>
        <taxon>ecological metagenomes</taxon>
    </lineage>
</organism>
<reference evidence="2" key="1">
    <citation type="submission" date="2018-05" db="EMBL/GenBank/DDBJ databases">
        <authorList>
            <person name="Lanie J.A."/>
            <person name="Ng W.-L."/>
            <person name="Kazmierczak K.M."/>
            <person name="Andrzejewski T.M."/>
            <person name="Davidsen T.M."/>
            <person name="Wayne K.J."/>
            <person name="Tettelin H."/>
            <person name="Glass J.I."/>
            <person name="Rusch D."/>
            <person name="Podicherti R."/>
            <person name="Tsui H.-C.T."/>
            <person name="Winkler M.E."/>
        </authorList>
    </citation>
    <scope>NUCLEOTIDE SEQUENCE</scope>
</reference>
<evidence type="ECO:0000313" key="2">
    <source>
        <dbReference type="EMBL" id="SVD94069.1"/>
    </source>
</evidence>
<dbReference type="AlphaFoldDB" id="A0A382ZFS4"/>
<evidence type="ECO:0000256" key="1">
    <source>
        <dbReference type="SAM" id="MobiDB-lite"/>
    </source>
</evidence>
<protein>
    <submittedName>
        <fullName evidence="2">Uncharacterized protein</fullName>
    </submittedName>
</protein>
<feature type="region of interest" description="Disordered" evidence="1">
    <location>
        <begin position="1"/>
        <end position="22"/>
    </location>
</feature>
<dbReference type="EMBL" id="UINC01183348">
    <property type="protein sequence ID" value="SVD94069.1"/>
    <property type="molecule type" value="Genomic_DNA"/>
</dbReference>
<proteinExistence type="predicted"/>
<accession>A0A382ZFS4</accession>
<gene>
    <name evidence="2" type="ORF">METZ01_LOCUS446923</name>
</gene>
<name>A0A382ZFS4_9ZZZZ</name>